<evidence type="ECO:0000259" key="7">
    <source>
        <dbReference type="PROSITE" id="PS50011"/>
    </source>
</evidence>
<dbReference type="EMBL" id="BAAAHH010000014">
    <property type="protein sequence ID" value="GAA0954069.1"/>
    <property type="molecule type" value="Genomic_DNA"/>
</dbReference>
<name>A0ABN1RAI0_9ACTN</name>
<evidence type="ECO:0000256" key="5">
    <source>
        <dbReference type="SAM" id="MobiDB-lite"/>
    </source>
</evidence>
<reference evidence="8 9" key="1">
    <citation type="journal article" date="2019" name="Int. J. Syst. Evol. Microbiol.">
        <title>The Global Catalogue of Microorganisms (GCM) 10K type strain sequencing project: providing services to taxonomists for standard genome sequencing and annotation.</title>
        <authorList>
            <consortium name="The Broad Institute Genomics Platform"/>
            <consortium name="The Broad Institute Genome Sequencing Center for Infectious Disease"/>
            <person name="Wu L."/>
            <person name="Ma J."/>
        </authorList>
    </citation>
    <scope>NUCLEOTIDE SEQUENCE [LARGE SCALE GENOMIC DNA]</scope>
    <source>
        <strain evidence="8 9">JCM 10696</strain>
    </source>
</reference>
<keyword evidence="1" id="KW-0808">Transferase</keyword>
<dbReference type="CDD" id="cd14014">
    <property type="entry name" value="STKc_PknB_like"/>
    <property type="match status" value="1"/>
</dbReference>
<dbReference type="PANTHER" id="PTHR43289:SF34">
    <property type="entry name" value="SERINE_THREONINE-PROTEIN KINASE YBDM-RELATED"/>
    <property type="match status" value="1"/>
</dbReference>
<protein>
    <recommendedName>
        <fullName evidence="7">Protein kinase domain-containing protein</fullName>
    </recommendedName>
</protein>
<keyword evidence="6" id="KW-0472">Membrane</keyword>
<sequence>MQTKQVKTGSDTPLRPGDPRRVGGYTLTGRLGEGGQGVVYLAHDREGAQVAIKLLKGGAAAGTRARARFTKEAAAARRVQAPQIARLLDARVTGDRPYLVSEYVRGRTLQEVVAADGPLRGAELRKTALRTAAALNAMHKAEIVHRDFKPGNVVLGPRGAKVIDFGVARLLDGGTPLTSRPVGTPAYMSPEQIEDLPVGPKSDVFSWGATMVYAATGRPPFGGGTDAAVMRRITDREPDLGALRGGLRGLVARCLDKEPAARPTAAEIARFLRAEAAPPARKAAKVPRYRSSMIIALGAVMALGFALGLMIGH</sequence>
<keyword evidence="3" id="KW-0418">Kinase</keyword>
<dbReference type="PROSITE" id="PS50011">
    <property type="entry name" value="PROTEIN_KINASE_DOM"/>
    <property type="match status" value="1"/>
</dbReference>
<dbReference type="PANTHER" id="PTHR43289">
    <property type="entry name" value="MITOGEN-ACTIVATED PROTEIN KINASE KINASE KINASE 20-RELATED"/>
    <property type="match status" value="1"/>
</dbReference>
<dbReference type="InterPro" id="IPR011009">
    <property type="entry name" value="Kinase-like_dom_sf"/>
</dbReference>
<feature type="compositionally biased region" description="Polar residues" evidence="5">
    <location>
        <begin position="1"/>
        <end position="11"/>
    </location>
</feature>
<feature type="region of interest" description="Disordered" evidence="5">
    <location>
        <begin position="1"/>
        <end position="23"/>
    </location>
</feature>
<evidence type="ECO:0000256" key="1">
    <source>
        <dbReference type="ARBA" id="ARBA00022679"/>
    </source>
</evidence>
<feature type="domain" description="Protein kinase" evidence="7">
    <location>
        <begin position="25"/>
        <end position="272"/>
    </location>
</feature>
<keyword evidence="6" id="KW-0812">Transmembrane</keyword>
<accession>A0ABN1RAI0</accession>
<evidence type="ECO:0000256" key="6">
    <source>
        <dbReference type="SAM" id="Phobius"/>
    </source>
</evidence>
<dbReference type="Pfam" id="PF00069">
    <property type="entry name" value="Pkinase"/>
    <property type="match status" value="1"/>
</dbReference>
<proteinExistence type="predicted"/>
<evidence type="ECO:0000313" key="8">
    <source>
        <dbReference type="EMBL" id="GAA0954069.1"/>
    </source>
</evidence>
<dbReference type="RefSeq" id="WP_344242072.1">
    <property type="nucleotide sequence ID" value="NZ_BAAAHH010000014.1"/>
</dbReference>
<evidence type="ECO:0000256" key="4">
    <source>
        <dbReference type="ARBA" id="ARBA00022840"/>
    </source>
</evidence>
<dbReference type="Proteomes" id="UP001500665">
    <property type="component" value="Unassembled WGS sequence"/>
</dbReference>
<dbReference type="Gene3D" id="1.10.510.10">
    <property type="entry name" value="Transferase(Phosphotransferase) domain 1"/>
    <property type="match status" value="1"/>
</dbReference>
<evidence type="ECO:0000313" key="9">
    <source>
        <dbReference type="Proteomes" id="UP001500665"/>
    </source>
</evidence>
<keyword evidence="6" id="KW-1133">Transmembrane helix</keyword>
<evidence type="ECO:0000256" key="3">
    <source>
        <dbReference type="ARBA" id="ARBA00022777"/>
    </source>
</evidence>
<dbReference type="Gene3D" id="3.30.200.20">
    <property type="entry name" value="Phosphorylase Kinase, domain 1"/>
    <property type="match status" value="1"/>
</dbReference>
<organism evidence="8 9">
    <name type="scientific">Actinocorallia libanotica</name>
    <dbReference type="NCBI Taxonomy" id="46162"/>
    <lineage>
        <taxon>Bacteria</taxon>
        <taxon>Bacillati</taxon>
        <taxon>Actinomycetota</taxon>
        <taxon>Actinomycetes</taxon>
        <taxon>Streptosporangiales</taxon>
        <taxon>Thermomonosporaceae</taxon>
        <taxon>Actinocorallia</taxon>
    </lineage>
</organism>
<dbReference type="InterPro" id="IPR000719">
    <property type="entry name" value="Prot_kinase_dom"/>
</dbReference>
<keyword evidence="2" id="KW-0547">Nucleotide-binding</keyword>
<gene>
    <name evidence="8" type="ORF">GCM10009550_36850</name>
</gene>
<dbReference type="InterPro" id="IPR008271">
    <property type="entry name" value="Ser/Thr_kinase_AS"/>
</dbReference>
<comment type="caution">
    <text evidence="8">The sequence shown here is derived from an EMBL/GenBank/DDBJ whole genome shotgun (WGS) entry which is preliminary data.</text>
</comment>
<dbReference type="SUPFAM" id="SSF56112">
    <property type="entry name" value="Protein kinase-like (PK-like)"/>
    <property type="match status" value="1"/>
</dbReference>
<keyword evidence="9" id="KW-1185">Reference proteome</keyword>
<evidence type="ECO:0000256" key="2">
    <source>
        <dbReference type="ARBA" id="ARBA00022741"/>
    </source>
</evidence>
<keyword evidence="4" id="KW-0067">ATP-binding</keyword>
<feature type="transmembrane region" description="Helical" evidence="6">
    <location>
        <begin position="291"/>
        <end position="311"/>
    </location>
</feature>
<dbReference type="PROSITE" id="PS00108">
    <property type="entry name" value="PROTEIN_KINASE_ST"/>
    <property type="match status" value="1"/>
</dbReference>